<reference evidence="4 5" key="1">
    <citation type="submission" date="2024-06" db="EMBL/GenBank/DDBJ databases">
        <title>Genomic Encyclopedia of Type Strains, Phase IV (KMG-IV): sequencing the most valuable type-strain genomes for metagenomic binning, comparative biology and taxonomic classification.</title>
        <authorList>
            <person name="Goeker M."/>
        </authorList>
    </citation>
    <scope>NUCLEOTIDE SEQUENCE [LARGE SCALE GENOMIC DNA]</scope>
    <source>
        <strain evidence="4 5">DSM 21331</strain>
    </source>
</reference>
<dbReference type="CDD" id="cd04301">
    <property type="entry name" value="NAT_SF"/>
    <property type="match status" value="1"/>
</dbReference>
<evidence type="ECO:0000313" key="4">
    <source>
        <dbReference type="EMBL" id="MET3691823.1"/>
    </source>
</evidence>
<dbReference type="SUPFAM" id="SSF55729">
    <property type="entry name" value="Acyl-CoA N-acyltransferases (Nat)"/>
    <property type="match status" value="1"/>
</dbReference>
<keyword evidence="1" id="KW-0808">Transferase</keyword>
<keyword evidence="2" id="KW-0012">Acyltransferase</keyword>
<dbReference type="InterPro" id="IPR016181">
    <property type="entry name" value="Acyl_CoA_acyltransferase"/>
</dbReference>
<sequence>MSVGGWTLRLETDPDPAIRAEILAPLVAHNEAQVPNGDWGLLAVTVRDEGGAVVGGLWGRTGYGMLFVELLALGPARGQGLGRRVMALAEDAARRRGLAGIWLDTWTFQAPAFYERLGFSECGRITDYPPGHDRIFYVKRLTGQVPLA</sequence>
<accession>A0ABV2L1X0</accession>
<organism evidence="4 5">
    <name type="scientific">Methylobacterium goesingense</name>
    <dbReference type="NCBI Taxonomy" id="243690"/>
    <lineage>
        <taxon>Bacteria</taxon>
        <taxon>Pseudomonadati</taxon>
        <taxon>Pseudomonadota</taxon>
        <taxon>Alphaproteobacteria</taxon>
        <taxon>Hyphomicrobiales</taxon>
        <taxon>Methylobacteriaceae</taxon>
        <taxon>Methylobacterium</taxon>
    </lineage>
</organism>
<dbReference type="InterPro" id="IPR050832">
    <property type="entry name" value="Bact_Acetyltransf"/>
</dbReference>
<evidence type="ECO:0000256" key="1">
    <source>
        <dbReference type="ARBA" id="ARBA00022679"/>
    </source>
</evidence>
<comment type="caution">
    <text evidence="4">The sequence shown here is derived from an EMBL/GenBank/DDBJ whole genome shotgun (WGS) entry which is preliminary data.</text>
</comment>
<dbReference type="EMBL" id="JBEPMM010000002">
    <property type="protein sequence ID" value="MET3691823.1"/>
    <property type="molecule type" value="Genomic_DNA"/>
</dbReference>
<dbReference type="PANTHER" id="PTHR43877:SF2">
    <property type="entry name" value="AMINOALKYLPHOSPHONATE N-ACETYLTRANSFERASE-RELATED"/>
    <property type="match status" value="1"/>
</dbReference>
<keyword evidence="5" id="KW-1185">Reference proteome</keyword>
<proteinExistence type="predicted"/>
<dbReference type="Gene3D" id="3.40.630.30">
    <property type="match status" value="1"/>
</dbReference>
<dbReference type="Proteomes" id="UP001549145">
    <property type="component" value="Unassembled WGS sequence"/>
</dbReference>
<evidence type="ECO:0000256" key="2">
    <source>
        <dbReference type="ARBA" id="ARBA00023315"/>
    </source>
</evidence>
<feature type="domain" description="N-acetyltransferase" evidence="3">
    <location>
        <begin position="1"/>
        <end position="142"/>
    </location>
</feature>
<dbReference type="InterPro" id="IPR000182">
    <property type="entry name" value="GNAT_dom"/>
</dbReference>
<evidence type="ECO:0000313" key="5">
    <source>
        <dbReference type="Proteomes" id="UP001549145"/>
    </source>
</evidence>
<dbReference type="RefSeq" id="WP_238275218.1">
    <property type="nucleotide sequence ID" value="NZ_BPQL01000005.1"/>
</dbReference>
<dbReference type="Pfam" id="PF00583">
    <property type="entry name" value="Acetyltransf_1"/>
    <property type="match status" value="1"/>
</dbReference>
<evidence type="ECO:0000259" key="3">
    <source>
        <dbReference type="PROSITE" id="PS51186"/>
    </source>
</evidence>
<protein>
    <submittedName>
        <fullName evidence="4">GNAT superfamily N-acetyltransferase</fullName>
    </submittedName>
</protein>
<dbReference type="PANTHER" id="PTHR43877">
    <property type="entry name" value="AMINOALKYLPHOSPHONATE N-ACETYLTRANSFERASE-RELATED-RELATED"/>
    <property type="match status" value="1"/>
</dbReference>
<name>A0ABV2L1X0_9HYPH</name>
<dbReference type="PROSITE" id="PS51186">
    <property type="entry name" value="GNAT"/>
    <property type="match status" value="1"/>
</dbReference>
<gene>
    <name evidence="4" type="ORF">ABID43_001348</name>
</gene>